<dbReference type="GO" id="GO:0008270">
    <property type="term" value="F:zinc ion binding"/>
    <property type="evidence" value="ECO:0007669"/>
    <property type="project" value="UniProtKB-KW"/>
</dbReference>
<dbReference type="Proteomes" id="UP000327439">
    <property type="component" value="Chromosome D10"/>
</dbReference>
<keyword evidence="1" id="KW-0479">Metal-binding</keyword>
<dbReference type="AlphaFoldDB" id="A0A5J5PUG7"/>
<name>A0A5J5PUG7_GOSBA</name>
<feature type="region of interest" description="Disordered" evidence="4">
    <location>
        <begin position="121"/>
        <end position="149"/>
    </location>
</feature>
<dbReference type="PANTHER" id="PTHR46158">
    <property type="entry name" value="OS02G0165000 PROTEIN"/>
    <property type="match status" value="1"/>
</dbReference>
<keyword evidence="3" id="KW-0862">Zinc</keyword>
<dbReference type="Gene3D" id="3.30.40.10">
    <property type="entry name" value="Zinc/RING finger domain, C3HC4 (zinc finger)"/>
    <property type="match status" value="1"/>
</dbReference>
<feature type="region of interest" description="Disordered" evidence="4">
    <location>
        <begin position="267"/>
        <end position="290"/>
    </location>
</feature>
<reference evidence="8" key="2">
    <citation type="journal article" date="2020" name="Nat. Genet.">
        <title>Genomic diversifications of five Gossypium allopolyploid species and their impact on cotton improvement.</title>
        <authorList>
            <person name="Chen Z.J."/>
            <person name="Sreedasyam A."/>
            <person name="Ando A."/>
            <person name="Song Q."/>
            <person name="De Santiago L.M."/>
            <person name="Hulse-Kemp A.M."/>
            <person name="Ding M."/>
            <person name="Ye W."/>
            <person name="Kirkbride R.C."/>
            <person name="Jenkins J."/>
            <person name="Plott C."/>
            <person name="Lovell J."/>
            <person name="Lin Y.M."/>
            <person name="Vaughn R."/>
            <person name="Liu B."/>
            <person name="Simpson S."/>
            <person name="Scheffler B.E."/>
            <person name="Wen L."/>
            <person name="Saski C.A."/>
            <person name="Grover C.E."/>
            <person name="Hu G."/>
            <person name="Conover J.L."/>
            <person name="Carlson J.W."/>
            <person name="Shu S."/>
            <person name="Boston L.B."/>
            <person name="Williams M."/>
            <person name="Peterson D.G."/>
            <person name="McGee K."/>
            <person name="Jones D.C."/>
            <person name="Wendel J.F."/>
            <person name="Stelly D.M."/>
            <person name="Grimwood J."/>
            <person name="Schmutz J."/>
        </authorList>
    </citation>
    <scope>NUCLEOTIDE SEQUENCE [LARGE SCALE GENOMIC DNA]</scope>
    <source>
        <strain evidence="8">cv. 3-79</strain>
    </source>
</reference>
<dbReference type="PANTHER" id="PTHR46158:SF11">
    <property type="entry name" value="ZINC FINGER PROTEIN"/>
    <property type="match status" value="1"/>
</dbReference>
<protein>
    <recommendedName>
        <fullName evidence="6">RING-CH-type domain-containing protein</fullName>
    </recommendedName>
</protein>
<evidence type="ECO:0000256" key="4">
    <source>
        <dbReference type="SAM" id="MobiDB-lite"/>
    </source>
</evidence>
<dbReference type="CDD" id="cd16495">
    <property type="entry name" value="RING_CH-C4HC3_MARCH"/>
    <property type="match status" value="1"/>
</dbReference>
<dbReference type="SMART" id="SM00744">
    <property type="entry name" value="RINGv"/>
    <property type="match status" value="1"/>
</dbReference>
<evidence type="ECO:0000259" key="6">
    <source>
        <dbReference type="PROSITE" id="PS51292"/>
    </source>
</evidence>
<feature type="domain" description="RING-CH-type" evidence="6">
    <location>
        <begin position="195"/>
        <end position="256"/>
    </location>
</feature>
<gene>
    <name evidence="7" type="ORF">ES319_D10G184100v1</name>
</gene>
<feature type="compositionally biased region" description="Basic and acidic residues" evidence="4">
    <location>
        <begin position="132"/>
        <end position="145"/>
    </location>
</feature>
<evidence type="ECO:0000256" key="2">
    <source>
        <dbReference type="ARBA" id="ARBA00022771"/>
    </source>
</evidence>
<evidence type="ECO:0000256" key="3">
    <source>
        <dbReference type="ARBA" id="ARBA00022833"/>
    </source>
</evidence>
<dbReference type="InterPro" id="IPR011016">
    <property type="entry name" value="Znf_RING-CH"/>
</dbReference>
<keyword evidence="5" id="KW-0472">Membrane</keyword>
<proteinExistence type="predicted"/>
<keyword evidence="5" id="KW-1133">Transmembrane helix</keyword>
<dbReference type="EMBL" id="CM018224">
    <property type="protein sequence ID" value="KAB2009676.1"/>
    <property type="molecule type" value="Genomic_DNA"/>
</dbReference>
<evidence type="ECO:0000256" key="1">
    <source>
        <dbReference type="ARBA" id="ARBA00022723"/>
    </source>
</evidence>
<sequence length="418" mass="45923">MHPLLTRFISSKFKANFPFLNPEISGRQSDLSLGTPPRSIGFGSRSGKGLLSGKSGSSSGCLLHGLCFKKIGISVICDGERSLLLMPDSKTNPECPNMARLPSPIFWKRCSSLPAKPDSNLFPSVDVPSSEKLSEEQNKSDKGGKDAVVSRSLSVPGRSVVIVRSASFDTHKKNVPADNGDDKSKVVPLESNDEEIPEEEALCRICMDVCEEGNTLKMECSCKGALQLVHESCAVKWFSTKGNKNCEVCMQEVRNLPVTLLRLPPNSLRGNRRARRGSRQNVNSQNSPSESASAWQDFVLLVLISSVCYFFFLEQLLILNLKAQAIVIAAPFALTLALLASILAVILAIKQYIWTYAAFEFTLVAIIFYVSYSLLHLKPIVAILLSGTFSFGIAMAVNALYIYYFDMRVRITENPNPV</sequence>
<dbReference type="PROSITE" id="PS51292">
    <property type="entry name" value="ZF_RING_CH"/>
    <property type="match status" value="1"/>
</dbReference>
<reference evidence="7" key="1">
    <citation type="submission" date="2019-06" db="EMBL/GenBank/DDBJ databases">
        <title>WGS assembly of Gossypium barbadense.</title>
        <authorList>
            <person name="Chen Z.J."/>
            <person name="Sreedasyam A."/>
            <person name="Ando A."/>
            <person name="Song Q."/>
            <person name="De L."/>
            <person name="Hulse-Kemp A."/>
            <person name="Ding M."/>
            <person name="Ye W."/>
            <person name="Kirkbride R."/>
            <person name="Jenkins J."/>
            <person name="Plott C."/>
            <person name="Lovell J."/>
            <person name="Lin Y.-M."/>
            <person name="Vaughn R."/>
            <person name="Liu B."/>
            <person name="Li W."/>
            <person name="Simpson S."/>
            <person name="Scheffler B."/>
            <person name="Saski C."/>
            <person name="Grover C."/>
            <person name="Hu G."/>
            <person name="Conover J."/>
            <person name="Carlson J."/>
            <person name="Shu S."/>
            <person name="Boston L."/>
            <person name="Williams M."/>
            <person name="Peterson D."/>
            <person name="Mcgee K."/>
            <person name="Jones D."/>
            <person name="Wendel J."/>
            <person name="Stelly D."/>
            <person name="Grimwood J."/>
            <person name="Schmutz J."/>
        </authorList>
    </citation>
    <scope>NUCLEOTIDE SEQUENCE [LARGE SCALE GENOMIC DNA]</scope>
    <source>
        <strain evidence="7">1400233.01</strain>
    </source>
</reference>
<evidence type="ECO:0000313" key="7">
    <source>
        <dbReference type="EMBL" id="KAB2009677.1"/>
    </source>
</evidence>
<evidence type="ECO:0000313" key="8">
    <source>
        <dbReference type="Proteomes" id="UP000327439"/>
    </source>
</evidence>
<organism evidence="7">
    <name type="scientific">Gossypium barbadense</name>
    <name type="common">Sea Island cotton</name>
    <name type="synonym">Hibiscus barbadensis</name>
    <dbReference type="NCBI Taxonomy" id="3634"/>
    <lineage>
        <taxon>Eukaryota</taxon>
        <taxon>Viridiplantae</taxon>
        <taxon>Streptophyta</taxon>
        <taxon>Embryophyta</taxon>
        <taxon>Tracheophyta</taxon>
        <taxon>Spermatophyta</taxon>
        <taxon>Magnoliopsida</taxon>
        <taxon>eudicotyledons</taxon>
        <taxon>Gunneridae</taxon>
        <taxon>Pentapetalae</taxon>
        <taxon>rosids</taxon>
        <taxon>malvids</taxon>
        <taxon>Malvales</taxon>
        <taxon>Malvaceae</taxon>
        <taxon>Malvoideae</taxon>
        <taxon>Gossypium</taxon>
    </lineage>
</organism>
<keyword evidence="2" id="KW-0863">Zinc-finger</keyword>
<feature type="transmembrane region" description="Helical" evidence="5">
    <location>
        <begin position="382"/>
        <end position="404"/>
    </location>
</feature>
<feature type="transmembrane region" description="Helical" evidence="5">
    <location>
        <begin position="325"/>
        <end position="347"/>
    </location>
</feature>
<evidence type="ECO:0000256" key="5">
    <source>
        <dbReference type="SAM" id="Phobius"/>
    </source>
</evidence>
<dbReference type="SUPFAM" id="SSF57850">
    <property type="entry name" value="RING/U-box"/>
    <property type="match status" value="1"/>
</dbReference>
<feature type="compositionally biased region" description="Polar residues" evidence="4">
    <location>
        <begin position="280"/>
        <end position="290"/>
    </location>
</feature>
<dbReference type="OrthoDB" id="435038at2759"/>
<keyword evidence="5" id="KW-0812">Transmembrane</keyword>
<accession>A0A5J5PUG7</accession>
<dbReference type="EMBL" id="CM018224">
    <property type="protein sequence ID" value="KAB2009677.1"/>
    <property type="molecule type" value="Genomic_DNA"/>
</dbReference>
<keyword evidence="8" id="KW-1185">Reference proteome</keyword>
<feature type="transmembrane region" description="Helical" evidence="5">
    <location>
        <begin position="353"/>
        <end position="375"/>
    </location>
</feature>
<dbReference type="InterPro" id="IPR013083">
    <property type="entry name" value="Znf_RING/FYVE/PHD"/>
</dbReference>
<feature type="transmembrane region" description="Helical" evidence="5">
    <location>
        <begin position="294"/>
        <end position="313"/>
    </location>
</feature>
<dbReference type="Pfam" id="PF12906">
    <property type="entry name" value="RINGv"/>
    <property type="match status" value="1"/>
</dbReference>